<comment type="caution">
    <text evidence="2">The sequence shown here is derived from an EMBL/GenBank/DDBJ whole genome shotgun (WGS) entry which is preliminary data.</text>
</comment>
<evidence type="ECO:0000256" key="1">
    <source>
        <dbReference type="SAM" id="MobiDB-lite"/>
    </source>
</evidence>
<evidence type="ECO:0000313" key="3">
    <source>
        <dbReference type="Proteomes" id="UP001066276"/>
    </source>
</evidence>
<evidence type="ECO:0000313" key="2">
    <source>
        <dbReference type="EMBL" id="KAJ1136182.1"/>
    </source>
</evidence>
<proteinExistence type="predicted"/>
<sequence>MHAVQPDAPGGLERLDGWAWRMAIWPSHTLTERPLLSFAGDGDFADRIHGGPAGPQALGCEDVPHGPPIQRHVYMPAKLGRPSRGLQDPVMGALPPCGPKDKAQDRGSQRPRAQLKPLNPTQQGKPSWVRCTPSLRPFMVRQAGGKDCLPWIPEGAQFGLLKRAKHGEASLGPANYRHRSFAMLQAEGGSPGWGLLGCSAHPGAQWSPGLESLNPTRQVKPPRALCGTTGWRKGSTCPRVQRRPGDRSGLLNMPMQGRRPRTPSGVPSHVVGQRTKPRMGAPIPRPSLGS</sequence>
<accession>A0AAV7Q6I0</accession>
<dbReference type="EMBL" id="JANPWB010000010">
    <property type="protein sequence ID" value="KAJ1136182.1"/>
    <property type="molecule type" value="Genomic_DNA"/>
</dbReference>
<feature type="compositionally biased region" description="Basic and acidic residues" evidence="1">
    <location>
        <begin position="99"/>
        <end position="108"/>
    </location>
</feature>
<dbReference type="AlphaFoldDB" id="A0AAV7Q6I0"/>
<protein>
    <submittedName>
        <fullName evidence="2">Uncharacterized protein</fullName>
    </submittedName>
</protein>
<keyword evidence="3" id="KW-1185">Reference proteome</keyword>
<name>A0AAV7Q6I0_PLEWA</name>
<reference evidence="2" key="1">
    <citation type="journal article" date="2022" name="bioRxiv">
        <title>Sequencing and chromosome-scale assembly of the giantPleurodeles waltlgenome.</title>
        <authorList>
            <person name="Brown T."/>
            <person name="Elewa A."/>
            <person name="Iarovenko S."/>
            <person name="Subramanian E."/>
            <person name="Araus A.J."/>
            <person name="Petzold A."/>
            <person name="Susuki M."/>
            <person name="Suzuki K.-i.T."/>
            <person name="Hayashi T."/>
            <person name="Toyoda A."/>
            <person name="Oliveira C."/>
            <person name="Osipova E."/>
            <person name="Leigh N.D."/>
            <person name="Simon A."/>
            <person name="Yun M.H."/>
        </authorList>
    </citation>
    <scope>NUCLEOTIDE SEQUENCE</scope>
    <source>
        <strain evidence="2">20211129_DDA</strain>
        <tissue evidence="2">Liver</tissue>
    </source>
</reference>
<feature type="region of interest" description="Disordered" evidence="1">
    <location>
        <begin position="212"/>
        <end position="290"/>
    </location>
</feature>
<dbReference type="Proteomes" id="UP001066276">
    <property type="component" value="Chromosome 6"/>
</dbReference>
<gene>
    <name evidence="2" type="ORF">NDU88_002600</name>
</gene>
<feature type="region of interest" description="Disordered" evidence="1">
    <location>
        <begin position="84"/>
        <end position="129"/>
    </location>
</feature>
<organism evidence="2 3">
    <name type="scientific">Pleurodeles waltl</name>
    <name type="common">Iberian ribbed newt</name>
    <dbReference type="NCBI Taxonomy" id="8319"/>
    <lineage>
        <taxon>Eukaryota</taxon>
        <taxon>Metazoa</taxon>
        <taxon>Chordata</taxon>
        <taxon>Craniata</taxon>
        <taxon>Vertebrata</taxon>
        <taxon>Euteleostomi</taxon>
        <taxon>Amphibia</taxon>
        <taxon>Batrachia</taxon>
        <taxon>Caudata</taxon>
        <taxon>Salamandroidea</taxon>
        <taxon>Salamandridae</taxon>
        <taxon>Pleurodelinae</taxon>
        <taxon>Pleurodeles</taxon>
    </lineage>
</organism>